<dbReference type="EMBL" id="AAHZFN010000007">
    <property type="protein sequence ID" value="ECB9473315.1"/>
    <property type="molecule type" value="Genomic_DNA"/>
</dbReference>
<evidence type="ECO:0000313" key="93">
    <source>
        <dbReference type="Proteomes" id="UP000548278"/>
    </source>
</evidence>
<evidence type="ECO:0000313" key="47">
    <source>
        <dbReference type="EMBL" id="HAJ9593373.1"/>
    </source>
</evidence>
<evidence type="ECO:0000313" key="82">
    <source>
        <dbReference type="Proteomes" id="UP000489121"/>
    </source>
</evidence>
<dbReference type="Proteomes" id="UP000368512">
    <property type="component" value="Unassembled WGS sequence"/>
</dbReference>
<dbReference type="EMBL" id="AAHZFY010000013">
    <property type="protein sequence ID" value="ECB9513551.1"/>
    <property type="molecule type" value="Genomic_DNA"/>
</dbReference>
<dbReference type="Proteomes" id="UP000533021">
    <property type="component" value="Unassembled WGS sequence"/>
</dbReference>
<evidence type="ECO:0000313" key="37">
    <source>
        <dbReference type="EMBL" id="EDN7714464.1"/>
    </source>
</evidence>
<dbReference type="EMBL" id="JACAVN010000002">
    <property type="protein sequence ID" value="NYA00909.1"/>
    <property type="molecule type" value="Genomic_DNA"/>
</dbReference>
<dbReference type="EMBL" id="AALEDS010000001">
    <property type="protein sequence ID" value="ECY6542820.1"/>
    <property type="molecule type" value="Genomic_DNA"/>
</dbReference>
<dbReference type="EMBL" id="AACJYH010000009">
    <property type="protein sequence ID" value="EAK8898365.1"/>
    <property type="molecule type" value="Genomic_DNA"/>
</dbReference>
<reference evidence="87 88" key="7">
    <citation type="submission" date="2019-04" db="EMBL/GenBank/DDBJ databases">
        <authorList>
            <person name="Ashton P.M."/>
            <person name="Dallman T."/>
            <person name="Nair S."/>
            <person name="De Pinna E."/>
            <person name="Peters T."/>
            <person name="Grant K."/>
        </authorList>
    </citation>
    <scope>NUCLEOTIDE SEQUENCE [LARGE SCALE GENOMIC DNA]</scope>
    <source>
        <strain evidence="25 88">282333</strain>
        <strain evidence="26 87">282352</strain>
        <strain evidence="24 92">289003</strain>
        <strain evidence="39 78">788324</strain>
        <strain evidence="12">RL15000286</strain>
    </source>
</reference>
<dbReference type="EMBL" id="AAIAJJ010000001">
    <property type="protein sequence ID" value="ECC1555300.1"/>
    <property type="molecule type" value="Genomic_DNA"/>
</dbReference>
<accession>A0A0B8REU5</accession>
<dbReference type="Proteomes" id="UP000345329">
    <property type="component" value="Unassembled WGS sequence"/>
</dbReference>
<dbReference type="Proteomes" id="UP000481141">
    <property type="component" value="Unassembled WGS sequence"/>
</dbReference>
<evidence type="ECO:0000313" key="28">
    <source>
        <dbReference type="EMBL" id="EAH4373161.1"/>
    </source>
</evidence>
<dbReference type="EMBL" id="AALGDA010000002">
    <property type="protein sequence ID" value="ECY9781626.1"/>
    <property type="molecule type" value="Genomic_DNA"/>
</dbReference>
<evidence type="ECO:0000313" key="27">
    <source>
        <dbReference type="EMBL" id="EAH4242541.1"/>
    </source>
</evidence>
<dbReference type="Proteomes" id="UP000376505">
    <property type="component" value="Unassembled WGS sequence"/>
</dbReference>
<evidence type="ECO:0000313" key="2">
    <source>
        <dbReference type="EMBL" id="EAC5550432.1"/>
    </source>
</evidence>
<evidence type="ECO:0000313" key="79">
    <source>
        <dbReference type="Proteomes" id="UP000478682"/>
    </source>
</evidence>
<dbReference type="Proteomes" id="UP000525850">
    <property type="component" value="Unassembled WGS sequence"/>
</dbReference>
<dbReference type="Proteomes" id="UP000410967">
    <property type="component" value="Unassembled WGS sequence"/>
</dbReference>
<evidence type="ECO:0000313" key="16">
    <source>
        <dbReference type="EMBL" id="EAG2245057.1"/>
    </source>
</evidence>
<evidence type="ECO:0000313" key="34">
    <source>
        <dbReference type="EMBL" id="ECX6924419.1"/>
    </source>
</evidence>
<reference evidence="96 97" key="3">
    <citation type="journal article" date="2018" name="Genome Biol.">
        <title>SKESA: strategic k-mer extension for scrupulous assemblies.</title>
        <authorList>
            <person name="Souvorov A."/>
            <person name="Agarwala R."/>
            <person name="Lipman D.J."/>
        </authorList>
    </citation>
    <scope>NUCLEOTIDE SEQUENCE [LARGE SCALE GENOMIC DNA]</scope>
    <source>
        <strain evidence="41">09CEB371LM</strain>
        <strain evidence="47">2017-325981-023-01</strain>
        <strain evidence="44 98">CFIAFB20100120</strain>
        <strain evidence="43 96">CFIAFB20130012</strain>
        <strain evidence="46">CFIAFB20170037</strain>
        <strain evidence="45 97">CFIAFB20170045</strain>
        <strain evidence="42">HPB3501</strain>
    </source>
</reference>
<dbReference type="Proteomes" id="UP000358545">
    <property type="component" value="Unassembled WGS sequence"/>
</dbReference>
<evidence type="ECO:0000313" key="60">
    <source>
        <dbReference type="Proteomes" id="UP000345329"/>
    </source>
</evidence>
<evidence type="ECO:0000313" key="84">
    <source>
        <dbReference type="Proteomes" id="UP000525850"/>
    </source>
</evidence>
<dbReference type="EMBL" id="AAANYN010000008">
    <property type="protein sequence ID" value="EAD5774024.1"/>
    <property type="molecule type" value="Genomic_DNA"/>
</dbReference>
<dbReference type="EMBL" id="AAASLB010000003">
    <property type="protein sequence ID" value="EAE4941700.1"/>
    <property type="molecule type" value="Genomic_DNA"/>
</dbReference>
<proteinExistence type="predicted"/>
<sequence length="81" mass="10053">MESRSNKFGRKKNKKIGKLHKSYDAYLMELIEVTQEKWHKQKVLMRKSFEYDPNLEYEEKKAEARYFYLFKEARTRQLKNK</sequence>
<dbReference type="EMBL" id="AABBHO010000003">
    <property type="protein sequence ID" value="EAG2995998.1"/>
    <property type="molecule type" value="Genomic_DNA"/>
</dbReference>
<evidence type="ECO:0000313" key="86">
    <source>
        <dbReference type="Proteomes" id="UP000528151"/>
    </source>
</evidence>
<evidence type="ECO:0000313" key="44">
    <source>
        <dbReference type="EMBL" id="HAB8557427.1"/>
    </source>
</evidence>
<evidence type="ECO:0000313" key="75">
    <source>
        <dbReference type="Proteomes" id="UP000455569"/>
    </source>
</evidence>
<evidence type="ECO:0000313" key="6">
    <source>
        <dbReference type="EMBL" id="EAD1184393.1"/>
    </source>
</evidence>
<evidence type="ECO:0000313" key="25">
    <source>
        <dbReference type="EMBL" id="EAH2281610.1"/>
    </source>
</evidence>
<dbReference type="Proteomes" id="UP000331186">
    <property type="component" value="Unassembled WGS sequence"/>
</dbReference>
<dbReference type="EMBL" id="AAAREG010000002">
    <property type="protein sequence ID" value="EAE2353314.1"/>
    <property type="molecule type" value="Genomic_DNA"/>
</dbReference>
<dbReference type="Proteomes" id="UP000339309">
    <property type="component" value="Unassembled WGS sequence"/>
</dbReference>
<dbReference type="Proteomes" id="UP000544530">
    <property type="component" value="Unassembled WGS sequence"/>
</dbReference>
<evidence type="ECO:0000313" key="66">
    <source>
        <dbReference type="Proteomes" id="UP000368512"/>
    </source>
</evidence>
<dbReference type="Proteomes" id="UP000489121">
    <property type="component" value="Unassembled WGS sequence"/>
</dbReference>
<dbReference type="EMBL" id="AANCRK010000002">
    <property type="protein sequence ID" value="EDN7714464.1"/>
    <property type="molecule type" value="Genomic_DNA"/>
</dbReference>
<dbReference type="EMBL" id="DAAIJL010000007">
    <property type="protein sequence ID" value="HAB8557427.1"/>
    <property type="molecule type" value="Genomic_DNA"/>
</dbReference>
<dbReference type="EMBL" id="AAAJKI010000011">
    <property type="protein sequence ID" value="EAC6547971.1"/>
    <property type="molecule type" value="Genomic_DNA"/>
</dbReference>
<evidence type="ECO:0000313" key="29">
    <source>
        <dbReference type="EMBL" id="EAK8898365.1"/>
    </source>
</evidence>
<dbReference type="Proteomes" id="UP000841146">
    <property type="component" value="Unassembled WGS sequence"/>
</dbReference>
<evidence type="ECO:0000313" key="63">
    <source>
        <dbReference type="Proteomes" id="UP000358545"/>
    </source>
</evidence>
<evidence type="ECO:0000313" key="49">
    <source>
        <dbReference type="EMBL" id="NYA00909.1"/>
    </source>
</evidence>
<dbReference type="EMBL" id="AAAQQZ010000004">
    <property type="protein sequence ID" value="EAE1338983.1"/>
    <property type="molecule type" value="Genomic_DNA"/>
</dbReference>
<dbReference type="EMBL" id="AABEKY010000002">
    <property type="protein sequence ID" value="EAG9386531.1"/>
    <property type="molecule type" value="Genomic_DNA"/>
</dbReference>
<dbReference type="Proteomes" id="UP000389283">
    <property type="component" value="Unassembled WGS sequence"/>
</dbReference>
<dbReference type="Proteomes" id="UP000522199">
    <property type="component" value="Unassembled WGS sequence"/>
</dbReference>
<dbReference type="AlphaFoldDB" id="A0A0B8REU5"/>
<evidence type="ECO:0000313" key="4">
    <source>
        <dbReference type="EMBL" id="EAC7480189.1"/>
    </source>
</evidence>
<dbReference type="EMBL" id="DAAEZQ010000002">
    <property type="protein sequence ID" value="HAA9721293.1"/>
    <property type="molecule type" value="Genomic_DNA"/>
</dbReference>
<dbReference type="Proteomes" id="UP000467536">
    <property type="component" value="Unassembled WGS sequence"/>
</dbReference>
<name>A0A0B8REU5_LISMN</name>
<dbReference type="EMBL" id="AABAWE010000002">
    <property type="protein sequence ID" value="EAG2086358.1"/>
    <property type="molecule type" value="Genomic_DNA"/>
</dbReference>
<organism evidence="4 66">
    <name type="scientific">Listeria monocytogenes</name>
    <dbReference type="NCBI Taxonomy" id="1639"/>
    <lineage>
        <taxon>Bacteria</taxon>
        <taxon>Bacillati</taxon>
        <taxon>Bacillota</taxon>
        <taxon>Bacilli</taxon>
        <taxon>Bacillales</taxon>
        <taxon>Listeriaceae</taxon>
        <taxon>Listeria</taxon>
    </lineage>
</organism>
<dbReference type="EMBL" id="AABGUK010000004">
    <property type="protein sequence ID" value="EAH4242541.1"/>
    <property type="molecule type" value="Genomic_DNA"/>
</dbReference>
<evidence type="ECO:0000313" key="32">
    <source>
        <dbReference type="EMBL" id="ECB9513551.1"/>
    </source>
</evidence>
<dbReference type="EMBL" id="DAAEEB010000003">
    <property type="protein sequence ID" value="HAA8052597.1"/>
    <property type="molecule type" value="Genomic_DNA"/>
</dbReference>
<evidence type="ECO:0000313" key="3">
    <source>
        <dbReference type="EMBL" id="EAC6547971.1"/>
    </source>
</evidence>
<dbReference type="InterPro" id="IPR019644">
    <property type="entry name" value="DUF2508"/>
</dbReference>
<dbReference type="Proteomes" id="UP000840039">
    <property type="component" value="Unassembled WGS sequence"/>
</dbReference>
<reference evidence="41" key="10">
    <citation type="submission" date="2019-10" db="EMBL/GenBank/DDBJ databases">
        <authorList>
            <consortium name="NCBI Pathogen Detection Project"/>
        </authorList>
    </citation>
    <scope>NUCLEOTIDE SEQUENCE</scope>
    <source>
        <strain evidence="41">09CEB371LM</strain>
        <strain evidence="47">2017-325981-023-01</strain>
        <strain evidence="44">CFIAFB20100120</strain>
        <strain evidence="43">CFIAFB20130012</strain>
        <strain evidence="46">CFIAFB20170037</strain>
        <strain evidence="45">CFIAFB20170045</strain>
        <strain evidence="42">HPB3501</strain>
    </source>
</reference>
<evidence type="ECO:0000313" key="36">
    <source>
        <dbReference type="EMBL" id="ECY9781626.1"/>
    </source>
</evidence>
<evidence type="ECO:0000313" key="96">
    <source>
        <dbReference type="Proteomes" id="UP000840197"/>
    </source>
</evidence>
<evidence type="ECO:0000313" key="99">
    <source>
        <dbReference type="Proteomes" id="UP000852906"/>
    </source>
</evidence>
<evidence type="ECO:0000313" key="62">
    <source>
        <dbReference type="Proteomes" id="UP000354255"/>
    </source>
</evidence>
<evidence type="ECO:0000313" key="59">
    <source>
        <dbReference type="Proteomes" id="UP000344343"/>
    </source>
</evidence>
<evidence type="ECO:0000313" key="68">
    <source>
        <dbReference type="Proteomes" id="UP000379076"/>
    </source>
</evidence>
<evidence type="ECO:0000313" key="20">
    <source>
        <dbReference type="EMBL" id="EAG4460778.1"/>
    </source>
</evidence>
<dbReference type="EMBL" id="AANDSR010000002">
    <property type="protein sequence ID" value="EDN9835716.1"/>
    <property type="molecule type" value="Genomic_DNA"/>
</dbReference>
<dbReference type="EMBL" id="DAAJFY010000002">
    <property type="protein sequence ID" value="HAC0274428.1"/>
    <property type="molecule type" value="Genomic_DNA"/>
</dbReference>
<dbReference type="EMBL" id="AABCVX010000002">
    <property type="protein sequence ID" value="EAG6168642.1"/>
    <property type="molecule type" value="Genomic_DNA"/>
</dbReference>
<dbReference type="EMBL" id="MJTJ01000013">
    <property type="protein sequence ID" value="OET50850.1"/>
    <property type="molecule type" value="Genomic_DNA"/>
</dbReference>
<evidence type="ECO:0000313" key="19">
    <source>
        <dbReference type="EMBL" id="EAG4330782.1"/>
    </source>
</evidence>
<evidence type="ECO:0000313" key="21">
    <source>
        <dbReference type="EMBL" id="EAG6168642.1"/>
    </source>
</evidence>
<evidence type="ECO:0000313" key="11">
    <source>
        <dbReference type="EMBL" id="EAE2353314.1"/>
    </source>
</evidence>
<evidence type="ECO:0000313" key="41">
    <source>
        <dbReference type="EMBL" id="HAA8052597.1"/>
    </source>
</evidence>
<dbReference type="Proteomes" id="UP000548278">
    <property type="component" value="Unassembled WGS sequence"/>
</dbReference>
<evidence type="ECO:0000313" key="58">
    <source>
        <dbReference type="Proteomes" id="UP000339309"/>
    </source>
</evidence>
<dbReference type="EMBL" id="AABEMN010000004">
    <property type="protein sequence ID" value="EAG9518873.1"/>
    <property type="molecule type" value="Genomic_DNA"/>
</dbReference>
<gene>
    <name evidence="13" type="ORF">A8L61_04330</name>
    <name evidence="22" type="ORF">AB917_00645</name>
    <name evidence="1" type="ORF">ABZ57_06005</name>
    <name evidence="50" type="ORF">AJL21_06550</name>
    <name evidence="10" type="ORF">ART25_08710</name>
    <name evidence="2" type="ORF">ARY78_08325</name>
    <name evidence="17" type="ORF">B1N52_04935</name>
    <name evidence="16" type="ORF">B1S26_06510</name>
    <name evidence="18" type="ORF">B5K54_01670</name>
    <name evidence="14" type="ORF">BB997_04455</name>
    <name evidence="34" type="ORF">BCZ19_07040</name>
    <name evidence="15" type="ORF">BCZ21_03740</name>
    <name evidence="20" type="ORF">CA369_00610</name>
    <name evidence="19" type="ORF">CAV64_05920</name>
    <name evidence="23" type="ORF">CW845_03415</name>
    <name evidence="25" type="ORF">D4920_05965</name>
    <name evidence="24" type="ORF">D4B11_03755</name>
    <name evidence="26" type="ORF">D5N24_05310</name>
    <name evidence="29" type="ORF">D7104_11730</name>
    <name evidence="48" type="ORF">DCK61_11395</name>
    <name evidence="21" type="ORF">DCT16_04470</name>
    <name evidence="4" type="ORF">DQ70_05795</name>
    <name evidence="3" type="ORF">DU018_06240</name>
    <name evidence="51" type="ORF">DYZ80_01216</name>
    <name evidence="12" type="ORF">E1W56_06540</name>
    <name evidence="27" type="ORF">E5F58_11145</name>
    <name evidence="28" type="ORF">E5H26_10685</name>
    <name evidence="9" type="ORF">EX365_12390</name>
    <name evidence="8" type="ORF">EXZ73_06905</name>
    <name evidence="35" type="ORF">F6436_00620</name>
    <name evidence="36" type="ORF">F6515_01325</name>
    <name evidence="30" type="ORF">FA835_08795</name>
    <name evidence="32" type="ORF">FLQ97_07370</name>
    <name evidence="31" type="ORF">FLR03_06420</name>
    <name evidence="33" type="ORF">FNX40_00615</name>
    <name evidence="39" type="ORF">FV747_00585</name>
    <name evidence="52" type="ORF">FZW98_05520</name>
    <name evidence="40" type="ORF">G3O21_000122</name>
    <name evidence="41" type="ORF">GHH22_05430</name>
    <name evidence="42" type="ORF">GIH49_03930</name>
    <name evidence="38" type="ORF">GJW51_03430</name>
    <name evidence="37" type="ORF">GQG13_04905</name>
    <name evidence="43" type="ORF">GYR60_02620</name>
    <name evidence="44" type="ORF">GYS09_08995</name>
    <name evidence="45" type="ORF">GYX23_00600</name>
    <name evidence="46" type="ORF">GYY14_03475</name>
    <name evidence="47" type="ORF">HQN34_001574</name>
    <name evidence="49" type="ORF">HZJ64_03605</name>
    <name evidence="5" type="ORF">KV70_00615</name>
    <name evidence="6" type="ORF">QD52_04750</name>
    <name evidence="7" type="ORF">UI29_04745</name>
    <name evidence="11" type="ORF">Y261_02995</name>
</gene>
<dbReference type="Proteomes" id="UP000398321">
    <property type="component" value="Unassembled WGS sequence"/>
</dbReference>
<evidence type="ECO:0000313" key="69">
    <source>
        <dbReference type="Proteomes" id="UP000389283"/>
    </source>
</evidence>
<evidence type="ECO:0000313" key="64">
    <source>
        <dbReference type="Proteomes" id="UP000364988"/>
    </source>
</evidence>
<dbReference type="EMBL" id="AAAKQF010000001">
    <property type="protein sequence ID" value="EAC9038709.1"/>
    <property type="molecule type" value="Genomic_DNA"/>
</dbReference>
<dbReference type="KEGG" id="lmv:Y193_02080"/>
<reference evidence="48 76" key="4">
    <citation type="submission" date="2018-04" db="EMBL/GenBank/DDBJ databases">
        <title>Genome Analysis of a Prevalent Clone of Listeria monocytogenes Sequence Type 87 in China.</title>
        <authorList>
            <person name="Wang Y."/>
        </authorList>
    </citation>
    <scope>NUCLEOTIDE SEQUENCE [LARGE SCALE GENOMIC DNA]</scope>
    <source>
        <strain evidence="48 76">ICDC_LM1523</strain>
    </source>
</reference>
<dbReference type="EMBL" id="AABATR010000002">
    <property type="protein sequence ID" value="EAG1892857.1"/>
    <property type="molecule type" value="Genomic_DNA"/>
</dbReference>
<dbReference type="EMBL" id="AABBAW010000002">
    <property type="protein sequence ID" value="EAG2514496.1"/>
    <property type="molecule type" value="Genomic_DNA"/>
</dbReference>
<evidence type="ECO:0000313" key="12">
    <source>
        <dbReference type="EMBL" id="EAE4941700.1"/>
    </source>
</evidence>
<evidence type="ECO:0000313" key="80">
    <source>
        <dbReference type="Proteomes" id="UP000478704"/>
    </source>
</evidence>
<evidence type="ECO:0000313" key="91">
    <source>
        <dbReference type="Proteomes" id="UP000544530"/>
    </source>
</evidence>
<dbReference type="EMBL" id="AAANYR010000007">
    <property type="protein sequence ID" value="EAD5787358.1"/>
    <property type="molecule type" value="Genomic_DNA"/>
</dbReference>
<evidence type="ECO:0000313" key="94">
    <source>
        <dbReference type="Proteomes" id="UP000549379"/>
    </source>
</evidence>
<evidence type="ECO:0000313" key="22">
    <source>
        <dbReference type="EMBL" id="EAG6989102.1"/>
    </source>
</evidence>
<dbReference type="EMBL" id="QDAY01000004">
    <property type="protein sequence ID" value="KAA9448261.1"/>
    <property type="molecule type" value="Genomic_DNA"/>
</dbReference>
<reference evidence="51 53" key="2">
    <citation type="journal article" date="2018" name="BMC Genomics">
        <title>Genes significantly associated with lineage II food isolates of Listeria monocytogenes.</title>
        <authorList>
            <person name="Pirone-Davies C."/>
            <person name="Chen Y."/>
            <person name="Pightling A."/>
            <person name="Ryan G."/>
            <person name="Wang Y."/>
            <person name="Yao K."/>
            <person name="Hoffmann M."/>
            <person name="Allard M.W."/>
        </authorList>
    </citation>
    <scope>NUCLEOTIDE SEQUENCE [LARGE SCALE GENOMIC DNA]</scope>
    <source>
        <strain evidence="51 53">PNUSAL000550</strain>
    </source>
</reference>
<evidence type="ECO:0000313" key="42">
    <source>
        <dbReference type="EMBL" id="HAA9721293.1"/>
    </source>
</evidence>
<dbReference type="EMBL" id="AAAJWF010000003">
    <property type="protein sequence ID" value="EAC7480189.1"/>
    <property type="molecule type" value="Genomic_DNA"/>
</dbReference>
<evidence type="ECO:0000313" key="61">
    <source>
        <dbReference type="Proteomes" id="UP000350032"/>
    </source>
</evidence>
<reference evidence="50 99" key="1">
    <citation type="submission" date="2016-09" db="EMBL/GenBank/DDBJ databases">
        <title>100K Listeria isolates.</title>
        <authorList>
            <person name="Chen P."/>
            <person name="Weimer B.C."/>
            <person name="Kong N."/>
            <person name="Huang B."/>
        </authorList>
    </citation>
    <scope>NUCLEOTIDE SEQUENCE [LARGE SCALE GENOMIC DNA]</scope>
    <source>
        <strain evidence="50 99">BCW_2383</strain>
    </source>
</reference>
<evidence type="ECO:0000313" key="87">
    <source>
        <dbReference type="Proteomes" id="UP000530452"/>
    </source>
</evidence>
<dbReference type="RefSeq" id="WP_003725002.1">
    <property type="nucleotide sequence ID" value="NC_021824.1"/>
</dbReference>
<evidence type="ECO:0000313" key="95">
    <source>
        <dbReference type="Proteomes" id="UP000566721"/>
    </source>
</evidence>
<dbReference type="EMBL" id="AABGHY010000003">
    <property type="protein sequence ID" value="EAH3293807.1"/>
    <property type="molecule type" value="Genomic_DNA"/>
</dbReference>
<evidence type="ECO:0000313" key="56">
    <source>
        <dbReference type="Proteomes" id="UP000336166"/>
    </source>
</evidence>
<evidence type="ECO:0000313" key="83">
    <source>
        <dbReference type="Proteomes" id="UP000522199"/>
    </source>
</evidence>
<dbReference type="Proteomes" id="UP000527632">
    <property type="component" value="Unassembled WGS sequence"/>
</dbReference>
<evidence type="ECO:0000313" key="46">
    <source>
        <dbReference type="EMBL" id="HAC0274428.1"/>
    </source>
</evidence>
<evidence type="ECO:0000313" key="18">
    <source>
        <dbReference type="EMBL" id="EAG2995998.1"/>
    </source>
</evidence>
<evidence type="ECO:0000313" key="65">
    <source>
        <dbReference type="Proteomes" id="UP000365297"/>
    </source>
</evidence>
<evidence type="ECO:0000313" key="5">
    <source>
        <dbReference type="EMBL" id="EAC9038709.1"/>
    </source>
</evidence>
<dbReference type="EMBL" id="AALAQH010000003">
    <property type="protein sequence ID" value="ECX6924419.1"/>
    <property type="molecule type" value="Genomic_DNA"/>
</dbReference>
<dbReference type="EMBL" id="AANPAU010000001">
    <property type="protein sequence ID" value="EDP8512731.1"/>
    <property type="molecule type" value="Genomic_DNA"/>
</dbReference>
<evidence type="ECO:0000313" key="53">
    <source>
        <dbReference type="Proteomes" id="UP000272537"/>
    </source>
</evidence>
<dbReference type="Proteomes" id="UP000843503">
    <property type="component" value="Unassembled WGS sequence"/>
</dbReference>
<dbReference type="Proteomes" id="UP000364988">
    <property type="component" value="Unassembled WGS sequence"/>
</dbReference>
<evidence type="ECO:0000313" key="57">
    <source>
        <dbReference type="Proteomes" id="UP000337746"/>
    </source>
</evidence>
<dbReference type="Proteomes" id="UP000403352">
    <property type="component" value="Unassembled WGS sequence"/>
</dbReference>
<dbReference type="Proteomes" id="UP000322220">
    <property type="component" value="Unassembled WGS sequence"/>
</dbReference>
<dbReference type="EMBL" id="DAAJCS010000001">
    <property type="protein sequence ID" value="HAC0011486.1"/>
    <property type="molecule type" value="Genomic_DNA"/>
</dbReference>
<evidence type="ECO:0000313" key="35">
    <source>
        <dbReference type="EMBL" id="ECY6542820.1"/>
    </source>
</evidence>
<evidence type="ECO:0000313" key="52">
    <source>
        <dbReference type="EMBL" id="TYU53892.1"/>
    </source>
</evidence>
<dbReference type="Proteomes" id="UP000840197">
    <property type="component" value="Unassembled WGS sequence"/>
</dbReference>
<evidence type="ECO:0000313" key="39">
    <source>
        <dbReference type="EMBL" id="EDO0984493.1"/>
    </source>
</evidence>
<dbReference type="Proteomes" id="UP000427828">
    <property type="component" value="Unassembled WGS sequence"/>
</dbReference>
<evidence type="ECO:0000313" key="92">
    <source>
        <dbReference type="Proteomes" id="UP000546397"/>
    </source>
</evidence>
<evidence type="ECO:0000313" key="72">
    <source>
        <dbReference type="Proteomes" id="UP000410967"/>
    </source>
</evidence>
<evidence type="ECO:0000313" key="81">
    <source>
        <dbReference type="Proteomes" id="UP000481141"/>
    </source>
</evidence>
<dbReference type="Proteomes" id="UP000423131">
    <property type="component" value="Unassembled WGS sequence"/>
</dbReference>
<dbReference type="EMBL" id="DABJAN010000003">
    <property type="protein sequence ID" value="HAJ9593373.1"/>
    <property type="molecule type" value="Genomic_DNA"/>
</dbReference>
<dbReference type="EMBL" id="AABBZO010000001">
    <property type="protein sequence ID" value="EAG4460778.1"/>
    <property type="molecule type" value="Genomic_DNA"/>
</dbReference>
<dbReference type="Proteomes" id="UP000354255">
    <property type="component" value="Unassembled WGS sequence"/>
</dbReference>
<evidence type="ECO:0000313" key="78">
    <source>
        <dbReference type="Proteomes" id="UP000467536"/>
    </source>
</evidence>
<evidence type="ECO:0000313" key="70">
    <source>
        <dbReference type="Proteomes" id="UP000398321"/>
    </source>
</evidence>
<dbReference type="EMBL" id="AAALRN010000002">
    <property type="protein sequence ID" value="EAD1184393.1"/>
    <property type="molecule type" value="Genomic_DNA"/>
</dbReference>
<dbReference type="EMBL" id="AABAGT010000005">
    <property type="protein sequence ID" value="EAG0866507.1"/>
    <property type="molecule type" value="Genomic_DNA"/>
</dbReference>
<dbReference type="Proteomes" id="UP000467347">
    <property type="component" value="Unassembled WGS sequence"/>
</dbReference>
<evidence type="ECO:0000313" key="24">
    <source>
        <dbReference type="EMBL" id="EAG9518873.1"/>
    </source>
</evidence>
<dbReference type="EMBL" id="AAAMZD010000002">
    <property type="protein sequence ID" value="EAD3792083.1"/>
    <property type="molecule type" value="Genomic_DNA"/>
</dbReference>
<dbReference type="Proteomes" id="UP000379076">
    <property type="component" value="Unassembled WGS sequence"/>
</dbReference>
<dbReference type="Proteomes" id="UP000852906">
    <property type="component" value="Unassembled WGS sequence"/>
</dbReference>
<dbReference type="EMBL" id="AAAIKW010000003">
    <property type="protein sequence ID" value="EAC4552032.1"/>
    <property type="molecule type" value="Genomic_DNA"/>
</dbReference>
<dbReference type="Proteomes" id="UP000530452">
    <property type="component" value="Unassembled WGS sequence"/>
</dbReference>
<dbReference type="EMBL" id="AABFVG010000003">
    <property type="protein sequence ID" value="EAH2281610.1"/>
    <property type="molecule type" value="Genomic_DNA"/>
</dbReference>
<evidence type="ECO:0000313" key="97">
    <source>
        <dbReference type="Proteomes" id="UP000841146"/>
    </source>
</evidence>
<dbReference type="OMA" id="KARTEWF"/>
<evidence type="ECO:0000313" key="77">
    <source>
        <dbReference type="Proteomes" id="UP000467347"/>
    </source>
</evidence>
<dbReference type="Proteomes" id="UP000365297">
    <property type="component" value="Unassembled WGS sequence"/>
</dbReference>
<dbReference type="Proteomes" id="UP000337746">
    <property type="component" value="Unassembled WGS sequence"/>
</dbReference>
<evidence type="ECO:0000313" key="14">
    <source>
        <dbReference type="EMBL" id="EAG1892857.1"/>
    </source>
</evidence>
<evidence type="ECO:0000313" key="67">
    <source>
        <dbReference type="Proteomes" id="UP000376505"/>
    </source>
</evidence>
<dbReference type="Pfam" id="PF10704">
    <property type="entry name" value="DUF2508"/>
    <property type="match status" value="1"/>
</dbReference>
<evidence type="ECO:0000313" key="17">
    <source>
        <dbReference type="EMBL" id="EAG2514496.1"/>
    </source>
</evidence>
<evidence type="ECO:0000313" key="31">
    <source>
        <dbReference type="EMBL" id="ECB9473315.1"/>
    </source>
</evidence>
<evidence type="ECO:0000313" key="54">
    <source>
        <dbReference type="Proteomes" id="UP000322220"/>
    </source>
</evidence>
<dbReference type="Proteomes" id="UP000478704">
    <property type="component" value="Unassembled WGS sequence"/>
</dbReference>
<dbReference type="EMBL" id="AABBYJ010000003">
    <property type="protein sequence ID" value="EAG4330782.1"/>
    <property type="molecule type" value="Genomic_DNA"/>
</dbReference>
<evidence type="ECO:0000313" key="90">
    <source>
        <dbReference type="Proteomes" id="UP000540417"/>
    </source>
</evidence>
<dbReference type="Proteomes" id="UP000336166">
    <property type="component" value="Unassembled WGS sequence"/>
</dbReference>
<evidence type="ECO:0000313" key="38">
    <source>
        <dbReference type="EMBL" id="EDN9835716.1"/>
    </source>
</evidence>
<comment type="caution">
    <text evidence="4">The sequence shown here is derived from an EMBL/GenBank/DDBJ whole genome shotgun (WGS) entry which is preliminary data.</text>
</comment>
<reference evidence="57 60" key="6">
    <citation type="submission" date="2018-06" db="EMBL/GenBank/DDBJ databases">
        <authorList>
            <consortium name="GenomeTrakr: Next Generation Sequencing Network for Food Pathogen Tracability"/>
        </authorList>
    </citation>
    <scope>NUCLEOTIDE SEQUENCE [LARGE SCALE GENOMIC DNA]</scope>
    <source>
        <strain evidence="18 94">10B02965A-1</strain>
        <strain evidence="4 66">CFSAN008042</strain>
        <strain evidence="20 86">CFSAN063727</strain>
        <strain evidence="37 75">CFSAN102901</strain>
        <strain evidence="10 68">FDA00006494</strain>
        <strain evidence="2 65">FDA00007096</strain>
        <strain evidence="6 71">FDA00008584</strain>
        <strain evidence="16">FDA00011243</strain>
        <strain evidence="3 55">FDA00013332</strain>
        <strain evidence="9 59">FDA00013853</strain>
        <strain evidence="31 73">FDA00014336</strain>
        <strain evidence="33 69">FDA00014370</strain>
        <strain evidence="32 70">FDA00014392</strain>
        <strain evidence="40">FDA00015054</strain>
        <strain evidence="19 89">FDA1005580-S054-001</strain>
        <strain evidence="80">FDA1090798-S029-001</strain>
        <strain evidence="81">FDA956581-098-004</strain>
        <strain evidence="17 84">FDA960927-006-004</strain>
        <strain evidence="21 95">FLAG-38921</strain>
        <strain evidence="34 74">FLAG-51482A</strain>
        <strain evidence="15 57">FLAG-54356</strain>
        <strain evidence="8 67">FSIS31901579</strain>
        <strain evidence="27 85">LS1344</strain>
        <strain evidence="28 90">LS1419</strain>
        <strain evidence="38 77">OSF101448</strain>
        <strain evidence="7 60">VA-WGS-00405</strain>
    </source>
</reference>
<dbReference type="Proteomes" id="UP000455569">
    <property type="component" value="Unassembled WGS sequence"/>
</dbReference>
<evidence type="ECO:0000313" key="13">
    <source>
        <dbReference type="EMBL" id="EAG0866507.1"/>
    </source>
</evidence>
<evidence type="ECO:0000313" key="48">
    <source>
        <dbReference type="EMBL" id="KAA9448261.1"/>
    </source>
</evidence>
<dbReference type="Proteomes" id="UP000393182">
    <property type="component" value="Unassembled WGS sequence"/>
</dbReference>
<evidence type="ECO:0000313" key="74">
    <source>
        <dbReference type="Proteomes" id="UP000427828"/>
    </source>
</evidence>
<dbReference type="Proteomes" id="UP000478682">
    <property type="component" value="Unassembled WGS sequence"/>
</dbReference>
<evidence type="ECO:0000313" key="40">
    <source>
        <dbReference type="EMBL" id="EDP8512731.1"/>
    </source>
</evidence>
<evidence type="ECO:0000313" key="9">
    <source>
        <dbReference type="EMBL" id="EAD5787358.1"/>
    </source>
</evidence>
<evidence type="ECO:0000313" key="85">
    <source>
        <dbReference type="Proteomes" id="UP000527632"/>
    </source>
</evidence>
<dbReference type="Proteomes" id="UP000549379">
    <property type="component" value="Unassembled WGS sequence"/>
</dbReference>
<dbReference type="Proteomes" id="UP000344343">
    <property type="component" value="Unassembled WGS sequence"/>
</dbReference>
<evidence type="ECO:0000313" key="73">
    <source>
        <dbReference type="Proteomes" id="UP000423131"/>
    </source>
</evidence>
<evidence type="ECO:0000313" key="30">
    <source>
        <dbReference type="EMBL" id="EAK9317197.1"/>
    </source>
</evidence>
<reference evidence="56 58" key="5">
    <citation type="submission" date="2018-06" db="EMBL/GenBank/DDBJ databases">
        <authorList>
            <consortium name="PulseNet: The National Subtyping Network for Foodborne Disease Surveillance"/>
            <person name="Tarr C.L."/>
            <person name="Trees E."/>
            <person name="Katz L.S."/>
            <person name="Carleton-Romer H.A."/>
            <person name="Stroika S."/>
            <person name="Kucerova Z."/>
            <person name="Roache K.F."/>
            <person name="Sabol A.L."/>
            <person name="Besser J."/>
            <person name="Gerner-Smidt P."/>
        </authorList>
    </citation>
    <scope>NUCLEOTIDE SEQUENCE [LARGE SCALE GENOMIC DNA]</scope>
    <source>
        <strain evidence="1 58">2015L-6227</strain>
        <strain evidence="11 56">PNUSAL000134</strain>
        <strain evidence="5 62">PNUSAL000910</strain>
        <strain evidence="13 63">PNUSAL002180</strain>
        <strain evidence="14 79">PNUSAL002298</strain>
        <strain evidence="29 61">PNUSAL004402</strain>
        <strain evidence="36 82">PNUSAL005692</strain>
    </source>
</reference>
<dbReference type="Proteomes" id="UP000540417">
    <property type="component" value="Unassembled WGS sequence"/>
</dbReference>
<dbReference type="EMBL" id="AANEHK010000001">
    <property type="protein sequence ID" value="EDO0984493.1"/>
    <property type="molecule type" value="Genomic_DNA"/>
</dbReference>
<dbReference type="Proteomes" id="UP000566721">
    <property type="component" value="Unassembled WGS sequence"/>
</dbReference>
<dbReference type="EMBL" id="VTIK01000002">
    <property type="protein sequence ID" value="TYU53892.1"/>
    <property type="molecule type" value="Genomic_DNA"/>
</dbReference>
<dbReference type="Proteomes" id="UP000528151">
    <property type="component" value="Unassembled WGS sequence"/>
</dbReference>
<dbReference type="EMBL" id="AACKDQ010000017">
    <property type="protein sequence ID" value="EAK9317197.1"/>
    <property type="molecule type" value="Genomic_DNA"/>
</dbReference>
<dbReference type="EMBL" id="AABDGJ010000001">
    <property type="protein sequence ID" value="EAG6989102.1"/>
    <property type="molecule type" value="Genomic_DNA"/>
</dbReference>
<evidence type="ECO:0000313" key="26">
    <source>
        <dbReference type="EMBL" id="EAH3293807.1"/>
    </source>
</evidence>
<evidence type="ECO:0000313" key="98">
    <source>
        <dbReference type="Proteomes" id="UP000844415"/>
    </source>
</evidence>
<evidence type="ECO:0000313" key="76">
    <source>
        <dbReference type="Proteomes" id="UP000460224"/>
    </source>
</evidence>
<protein>
    <submittedName>
        <fullName evidence="41">DUF2508 domain-containing protein</fullName>
    </submittedName>
    <submittedName>
        <fullName evidence="4">DUF2508 family protein</fullName>
    </submittedName>
    <submittedName>
        <fullName evidence="40">YaaL family protein</fullName>
    </submittedName>
</protein>
<dbReference type="EMBL" id="QXLS01000002">
    <property type="protein sequence ID" value="RKA09572.1"/>
    <property type="molecule type" value="Genomic_DNA"/>
</dbReference>
<evidence type="ECO:0000313" key="43">
    <source>
        <dbReference type="EMBL" id="HAB8397401.1"/>
    </source>
</evidence>
<dbReference type="EMBL" id="DAAIHR010000002">
    <property type="protein sequence ID" value="HAB8397401.1"/>
    <property type="molecule type" value="Genomic_DNA"/>
</dbReference>
<evidence type="ECO:0000313" key="23">
    <source>
        <dbReference type="EMBL" id="EAG9386531.1"/>
    </source>
</evidence>
<evidence type="ECO:0000313" key="55">
    <source>
        <dbReference type="Proteomes" id="UP000331186"/>
    </source>
</evidence>
<dbReference type="Proteomes" id="UP000546397">
    <property type="component" value="Unassembled WGS sequence"/>
</dbReference>
<evidence type="ECO:0000313" key="50">
    <source>
        <dbReference type="EMBL" id="OET50850.1"/>
    </source>
</evidence>
<evidence type="ECO:0000313" key="88">
    <source>
        <dbReference type="Proteomes" id="UP000533021"/>
    </source>
</evidence>
<dbReference type="EMBL" id="AABAYG010000003">
    <property type="protein sequence ID" value="EAG2245057.1"/>
    <property type="molecule type" value="Genomic_DNA"/>
</dbReference>
<dbReference type="Proteomes" id="UP000350032">
    <property type="component" value="Unassembled WGS sequence"/>
</dbReference>
<evidence type="ECO:0000313" key="45">
    <source>
        <dbReference type="EMBL" id="HAC0011486.1"/>
    </source>
</evidence>
<evidence type="ECO:0000313" key="8">
    <source>
        <dbReference type="EMBL" id="EAD5774024.1"/>
    </source>
</evidence>
<dbReference type="Proteomes" id="UP000460224">
    <property type="component" value="Unassembled WGS sequence"/>
</dbReference>
<dbReference type="Proteomes" id="UP000842809">
    <property type="component" value="Unassembled WGS sequence"/>
</dbReference>
<reference evidence="49 91" key="11">
    <citation type="submission" date="2020-06" db="EMBL/GenBank/DDBJ databases">
        <title>Two Listeria outbreaks in Switzerland in 2018 and 2020.</title>
        <authorList>
            <person name="Stevens M.J.A."/>
            <person name="Bloemberg G."/>
            <person name="Nusch-Inderbinnen M."/>
            <person name="Stephan R."/>
        </authorList>
    </citation>
    <scope>NUCLEOTIDE SEQUENCE [LARGE SCALE GENOMIC DNA]</scope>
    <source>
        <strain evidence="49 91">N18-0707</strain>
    </source>
</reference>
<evidence type="ECO:0000313" key="71">
    <source>
        <dbReference type="Proteomes" id="UP000403352"/>
    </source>
</evidence>
<dbReference type="KEGG" id="lmok:CQ02_13790"/>
<dbReference type="EMBL" id="AAAIXK010000004">
    <property type="protein sequence ID" value="EAC5550432.1"/>
    <property type="molecule type" value="Genomic_DNA"/>
</dbReference>
<dbReference type="EMBL" id="AABGVJ010000003">
    <property type="protein sequence ID" value="EAH4373161.1"/>
    <property type="molecule type" value="Genomic_DNA"/>
</dbReference>
<reference evidence="52 54" key="9">
    <citation type="submission" date="2019-08" db="EMBL/GenBank/DDBJ databases">
        <title>Soil Listeria distribution.</title>
        <authorList>
            <person name="Liao J."/>
        </authorList>
    </citation>
    <scope>NUCLEOTIDE SEQUENCE [LARGE SCALE GENOMIC DNA]</scope>
    <source>
        <strain evidence="52 54">IN-RH-2-BL1</strain>
    </source>
</reference>
<dbReference type="Proteomes" id="UP000540117">
    <property type="component" value="Unassembled WGS sequence"/>
</dbReference>
<evidence type="ECO:0000313" key="89">
    <source>
        <dbReference type="Proteomes" id="UP000540117"/>
    </source>
</evidence>
<evidence type="ECO:0000313" key="33">
    <source>
        <dbReference type="EMBL" id="ECC1555300.1"/>
    </source>
</evidence>
<evidence type="ECO:0000313" key="15">
    <source>
        <dbReference type="EMBL" id="EAG2086358.1"/>
    </source>
</evidence>
<dbReference type="Proteomes" id="UP000844471">
    <property type="component" value="Unassembled WGS sequence"/>
</dbReference>
<dbReference type="Proteomes" id="UP000844415">
    <property type="component" value="Unassembled WGS sequence"/>
</dbReference>
<evidence type="ECO:0000313" key="10">
    <source>
        <dbReference type="EMBL" id="EAE1338983.1"/>
    </source>
</evidence>
<evidence type="ECO:0000313" key="51">
    <source>
        <dbReference type="EMBL" id="RKA09572.1"/>
    </source>
</evidence>
<evidence type="ECO:0000313" key="7">
    <source>
        <dbReference type="EMBL" id="EAD3792083.1"/>
    </source>
</evidence>
<reference evidence="72 83" key="8">
    <citation type="submission" date="2019-04" db="EMBL/GenBank/DDBJ databases">
        <authorList>
            <consortium name="GenomeTrakr network: Whole genome sequencing for foodborne pathogen traceback"/>
        </authorList>
    </citation>
    <scope>NUCLEOTIDE SEQUENCE [LARGE SCALE GENOMIC DNA]</scope>
    <source>
        <strain evidence="22 93">CFSAN004300</strain>
        <strain evidence="23 83">CFSAN072474</strain>
        <strain evidence="35 64">FLAG-55987</strain>
        <strain evidence="30 72">PHLUSALM00088</strain>
    </source>
</reference>
<evidence type="ECO:0000313" key="1">
    <source>
        <dbReference type="EMBL" id="EAC4552032.1"/>
    </source>
</evidence>
<dbReference type="Proteomes" id="UP000272537">
    <property type="component" value="Unassembled WGS sequence"/>
</dbReference>